<keyword evidence="4 7" id="KW-0812">Transmembrane</keyword>
<organism evidence="8 9">
    <name type="scientific">Caballeronia glathei</name>
    <dbReference type="NCBI Taxonomy" id="60547"/>
    <lineage>
        <taxon>Bacteria</taxon>
        <taxon>Pseudomonadati</taxon>
        <taxon>Pseudomonadota</taxon>
        <taxon>Betaproteobacteria</taxon>
        <taxon>Burkholderiales</taxon>
        <taxon>Burkholderiaceae</taxon>
        <taxon>Caballeronia</taxon>
    </lineage>
</organism>
<dbReference type="PANTHER" id="PTHR10464:SF4">
    <property type="entry name" value="UREA TRANSPORTER"/>
    <property type="match status" value="1"/>
</dbReference>
<dbReference type="AlphaFoldDB" id="A0A069PBT7"/>
<dbReference type="GO" id="GO:0005886">
    <property type="term" value="C:plasma membrane"/>
    <property type="evidence" value="ECO:0007669"/>
    <property type="project" value="UniProtKB-SubCell"/>
</dbReference>
<dbReference type="InterPro" id="IPR029020">
    <property type="entry name" value="Ammonium/urea_transptr"/>
</dbReference>
<evidence type="ECO:0000256" key="2">
    <source>
        <dbReference type="ARBA" id="ARBA00005914"/>
    </source>
</evidence>
<feature type="transmembrane region" description="Helical" evidence="7">
    <location>
        <begin position="244"/>
        <end position="267"/>
    </location>
</feature>
<feature type="transmembrane region" description="Helical" evidence="7">
    <location>
        <begin position="273"/>
        <end position="293"/>
    </location>
</feature>
<dbReference type="InterPro" id="IPR004937">
    <property type="entry name" value="Urea_transporter"/>
</dbReference>
<keyword evidence="5 7" id="KW-1133">Transmembrane helix</keyword>
<evidence type="ECO:0000256" key="4">
    <source>
        <dbReference type="ARBA" id="ARBA00022692"/>
    </source>
</evidence>
<evidence type="ECO:0000313" key="9">
    <source>
        <dbReference type="Proteomes" id="UP000027466"/>
    </source>
</evidence>
<comment type="subcellular location">
    <subcellularLocation>
        <location evidence="1">Cell membrane</location>
        <topology evidence="1">Multi-pass membrane protein</topology>
    </subcellularLocation>
</comment>
<keyword evidence="9" id="KW-1185">Reference proteome</keyword>
<evidence type="ECO:0000256" key="7">
    <source>
        <dbReference type="SAM" id="Phobius"/>
    </source>
</evidence>
<comment type="similarity">
    <text evidence="2">Belongs to the urea transporter family.</text>
</comment>
<dbReference type="Pfam" id="PF03253">
    <property type="entry name" value="UT"/>
    <property type="match status" value="1"/>
</dbReference>
<accession>A0A069PBT7</accession>
<feature type="transmembrane region" description="Helical" evidence="7">
    <location>
        <begin position="127"/>
        <end position="145"/>
    </location>
</feature>
<proteinExistence type="inferred from homology"/>
<dbReference type="RefSeq" id="WP_035935735.1">
    <property type="nucleotide sequence ID" value="NZ_CADFFX010000002.1"/>
</dbReference>
<name>A0A069PBT7_9BURK</name>
<dbReference type="GO" id="GO:0015204">
    <property type="term" value="F:urea transmembrane transporter activity"/>
    <property type="evidence" value="ECO:0007669"/>
    <property type="project" value="InterPro"/>
</dbReference>
<dbReference type="PANTHER" id="PTHR10464">
    <property type="entry name" value="UREA TRANSPORTER"/>
    <property type="match status" value="1"/>
</dbReference>
<dbReference type="EMBL" id="JFHC01000119">
    <property type="protein sequence ID" value="KDR37962.1"/>
    <property type="molecule type" value="Genomic_DNA"/>
</dbReference>
<evidence type="ECO:0000313" key="8">
    <source>
        <dbReference type="EMBL" id="KDR37962.1"/>
    </source>
</evidence>
<dbReference type="Gene3D" id="1.10.3430.10">
    <property type="entry name" value="Ammonium transporter AmtB like domains"/>
    <property type="match status" value="1"/>
</dbReference>
<evidence type="ECO:0000256" key="6">
    <source>
        <dbReference type="ARBA" id="ARBA00023136"/>
    </source>
</evidence>
<keyword evidence="3" id="KW-1003">Cell membrane</keyword>
<evidence type="ECO:0000256" key="1">
    <source>
        <dbReference type="ARBA" id="ARBA00004651"/>
    </source>
</evidence>
<protein>
    <submittedName>
        <fullName evidence="8">Urea transporter</fullName>
    </submittedName>
</protein>
<gene>
    <name evidence="8" type="ORF">BG61_04900</name>
</gene>
<comment type="caution">
    <text evidence="8">The sequence shown here is derived from an EMBL/GenBank/DDBJ whole genome shotgun (WGS) entry which is preliminary data.</text>
</comment>
<reference evidence="8 9" key="1">
    <citation type="submission" date="2014-03" db="EMBL/GenBank/DDBJ databases">
        <title>Draft Genome Sequences of Four Burkholderia Strains.</title>
        <authorList>
            <person name="Liu X.Y."/>
            <person name="Li C.X."/>
            <person name="Xu J.H."/>
        </authorList>
    </citation>
    <scope>NUCLEOTIDE SEQUENCE [LARGE SCALE GENOMIC DNA]</scope>
    <source>
        <strain evidence="8 9">DSM 50014</strain>
    </source>
</reference>
<evidence type="ECO:0000256" key="5">
    <source>
        <dbReference type="ARBA" id="ARBA00022989"/>
    </source>
</evidence>
<feature type="transmembrane region" description="Helical" evidence="7">
    <location>
        <begin position="182"/>
        <end position="207"/>
    </location>
</feature>
<feature type="transmembrane region" description="Helical" evidence="7">
    <location>
        <begin position="213"/>
        <end position="232"/>
    </location>
</feature>
<feature type="transmembrane region" description="Helical" evidence="7">
    <location>
        <begin position="100"/>
        <end position="120"/>
    </location>
</feature>
<dbReference type="STRING" id="60547.GCA_000751215_04567"/>
<keyword evidence="6 7" id="KW-0472">Membrane</keyword>
<dbReference type="Proteomes" id="UP000027466">
    <property type="component" value="Unassembled WGS sequence"/>
</dbReference>
<sequence>MSIAIHADAGIGTSLRSFARSIGQIVLQRNAAAGVLIVAAVFCCSPRLACALLIGALTGNVIASIIDDSDSHATRNDLHGFNGALAALAAFAYIRDDAQAGAVAIVAAMFATGLAHRLTLALQRWRLPVYSSPAVLVTWCWLPLFSDPPSGAAVSAGAAAMPGMAAVLNAPHAFFPPLLKAALAGLAPIVFSTGAVAGALILTALYVARPPDAVRAFAGSALGLALHALGGAGGPALASGACGFNAALTALSTSRFGIAALAAIVFAVLIERVAAWLGVPALTAPFVLASWVVQMFVQRPDLPANHGDPNVVHPQA</sequence>
<feature type="transmembrane region" description="Helical" evidence="7">
    <location>
        <begin position="31"/>
        <end position="57"/>
    </location>
</feature>
<evidence type="ECO:0000256" key="3">
    <source>
        <dbReference type="ARBA" id="ARBA00022475"/>
    </source>
</evidence>